<evidence type="ECO:0000313" key="12">
    <source>
        <dbReference type="Proteomes" id="UP000887575"/>
    </source>
</evidence>
<dbReference type="InterPro" id="IPR018497">
    <property type="entry name" value="Peptidase_M13_C"/>
</dbReference>
<keyword evidence="12" id="KW-1185">Reference proteome</keyword>
<feature type="transmembrane region" description="Helical" evidence="9">
    <location>
        <begin position="71"/>
        <end position="91"/>
    </location>
</feature>
<proteinExistence type="inferred from homology"/>
<accession>A0AAF3J6H0</accession>
<evidence type="ECO:0000259" key="11">
    <source>
        <dbReference type="Pfam" id="PF05649"/>
    </source>
</evidence>
<dbReference type="PANTHER" id="PTHR11733">
    <property type="entry name" value="ZINC METALLOPROTEASE FAMILY M13 NEPRILYSIN-RELATED"/>
    <property type="match status" value="1"/>
</dbReference>
<keyword evidence="6" id="KW-0862">Zinc</keyword>
<keyword evidence="3" id="KW-0645">Protease</keyword>
<dbReference type="PROSITE" id="PS51885">
    <property type="entry name" value="NEPRILYSIN"/>
    <property type="match status" value="1"/>
</dbReference>
<evidence type="ECO:0000256" key="7">
    <source>
        <dbReference type="ARBA" id="ARBA00023049"/>
    </source>
</evidence>
<feature type="compositionally biased region" description="Basic residues" evidence="8">
    <location>
        <begin position="28"/>
        <end position="37"/>
    </location>
</feature>
<dbReference type="WBParaSite" id="MBELARI_LOCUS19206">
    <property type="protein sequence ID" value="MBELARI_LOCUS19206"/>
    <property type="gene ID" value="MBELARI_LOCUS19206"/>
</dbReference>
<dbReference type="InterPro" id="IPR008753">
    <property type="entry name" value="Peptidase_M13_N"/>
</dbReference>
<keyword evidence="9" id="KW-0472">Membrane</keyword>
<feature type="domain" description="Peptidase M13 C-terminal" evidence="10">
    <location>
        <begin position="591"/>
        <end position="796"/>
    </location>
</feature>
<dbReference type="GO" id="GO:0004222">
    <property type="term" value="F:metalloendopeptidase activity"/>
    <property type="evidence" value="ECO:0007669"/>
    <property type="project" value="InterPro"/>
</dbReference>
<reference evidence="13" key="1">
    <citation type="submission" date="2024-02" db="UniProtKB">
        <authorList>
            <consortium name="WormBaseParasite"/>
        </authorList>
    </citation>
    <scope>IDENTIFICATION</scope>
</reference>
<dbReference type="GO" id="GO:0046872">
    <property type="term" value="F:metal ion binding"/>
    <property type="evidence" value="ECO:0007669"/>
    <property type="project" value="UniProtKB-KW"/>
</dbReference>
<evidence type="ECO:0000256" key="2">
    <source>
        <dbReference type="ARBA" id="ARBA00007357"/>
    </source>
</evidence>
<evidence type="ECO:0000256" key="1">
    <source>
        <dbReference type="ARBA" id="ARBA00001947"/>
    </source>
</evidence>
<evidence type="ECO:0000259" key="10">
    <source>
        <dbReference type="Pfam" id="PF01431"/>
    </source>
</evidence>
<dbReference type="SUPFAM" id="SSF55486">
    <property type="entry name" value="Metalloproteases ('zincins'), catalytic domain"/>
    <property type="match status" value="1"/>
</dbReference>
<dbReference type="Pfam" id="PF01431">
    <property type="entry name" value="Peptidase_M13"/>
    <property type="match status" value="1"/>
</dbReference>
<feature type="domain" description="Peptidase M13 N-terminal" evidence="11">
    <location>
        <begin position="143"/>
        <end position="531"/>
    </location>
</feature>
<evidence type="ECO:0000256" key="3">
    <source>
        <dbReference type="ARBA" id="ARBA00022670"/>
    </source>
</evidence>
<dbReference type="Gene3D" id="1.10.1380.10">
    <property type="entry name" value="Neutral endopeptidase , domain2"/>
    <property type="match status" value="1"/>
</dbReference>
<name>A0AAF3J6H0_9BILA</name>
<evidence type="ECO:0000256" key="4">
    <source>
        <dbReference type="ARBA" id="ARBA00022723"/>
    </source>
</evidence>
<keyword evidence="9" id="KW-0812">Transmembrane</keyword>
<dbReference type="Proteomes" id="UP000887575">
    <property type="component" value="Unassembled WGS sequence"/>
</dbReference>
<dbReference type="Pfam" id="PF05649">
    <property type="entry name" value="Peptidase_M13_N"/>
    <property type="match status" value="1"/>
</dbReference>
<dbReference type="PRINTS" id="PR00786">
    <property type="entry name" value="NEPRILYSIN"/>
</dbReference>
<keyword evidence="7" id="KW-0482">Metalloprotease</keyword>
<dbReference type="PANTHER" id="PTHR11733:SF167">
    <property type="entry name" value="FI17812P1-RELATED"/>
    <property type="match status" value="1"/>
</dbReference>
<dbReference type="InterPro" id="IPR042089">
    <property type="entry name" value="Peptidase_M13_dom_2"/>
</dbReference>
<comment type="cofactor">
    <cofactor evidence="1">
        <name>Zn(2+)</name>
        <dbReference type="ChEBI" id="CHEBI:29105"/>
    </cofactor>
</comment>
<dbReference type="Gene3D" id="3.40.390.10">
    <property type="entry name" value="Collagenase (Catalytic Domain)"/>
    <property type="match status" value="1"/>
</dbReference>
<evidence type="ECO:0000256" key="8">
    <source>
        <dbReference type="SAM" id="MobiDB-lite"/>
    </source>
</evidence>
<comment type="similarity">
    <text evidence="2">Belongs to the peptidase M13 family.</text>
</comment>
<dbReference type="GO" id="GO:0005886">
    <property type="term" value="C:plasma membrane"/>
    <property type="evidence" value="ECO:0007669"/>
    <property type="project" value="TreeGrafter"/>
</dbReference>
<keyword evidence="9" id="KW-1133">Transmembrane helix</keyword>
<dbReference type="AlphaFoldDB" id="A0AAF3J6H0"/>
<evidence type="ECO:0000313" key="13">
    <source>
        <dbReference type="WBParaSite" id="MBELARI_LOCUS19206"/>
    </source>
</evidence>
<feature type="region of interest" description="Disordered" evidence="8">
    <location>
        <begin position="25"/>
        <end position="60"/>
    </location>
</feature>
<evidence type="ECO:0000256" key="6">
    <source>
        <dbReference type="ARBA" id="ARBA00022833"/>
    </source>
</evidence>
<keyword evidence="4" id="KW-0479">Metal-binding</keyword>
<dbReference type="InterPro" id="IPR000718">
    <property type="entry name" value="Peptidase_M13"/>
</dbReference>
<organism evidence="12 13">
    <name type="scientific">Mesorhabditis belari</name>
    <dbReference type="NCBI Taxonomy" id="2138241"/>
    <lineage>
        <taxon>Eukaryota</taxon>
        <taxon>Metazoa</taxon>
        <taxon>Ecdysozoa</taxon>
        <taxon>Nematoda</taxon>
        <taxon>Chromadorea</taxon>
        <taxon>Rhabditida</taxon>
        <taxon>Rhabditina</taxon>
        <taxon>Rhabditomorpha</taxon>
        <taxon>Rhabditoidea</taxon>
        <taxon>Rhabditidae</taxon>
        <taxon>Mesorhabditinae</taxon>
        <taxon>Mesorhabditis</taxon>
    </lineage>
</organism>
<dbReference type="GO" id="GO:0016485">
    <property type="term" value="P:protein processing"/>
    <property type="evidence" value="ECO:0007669"/>
    <property type="project" value="TreeGrafter"/>
</dbReference>
<protein>
    <submittedName>
        <fullName evidence="13">Uncharacterized protein</fullName>
    </submittedName>
</protein>
<dbReference type="CDD" id="cd08662">
    <property type="entry name" value="M13"/>
    <property type="match status" value="1"/>
</dbReference>
<keyword evidence="5" id="KW-0378">Hydrolase</keyword>
<dbReference type="InterPro" id="IPR024079">
    <property type="entry name" value="MetalloPept_cat_dom_sf"/>
</dbReference>
<evidence type="ECO:0000256" key="5">
    <source>
        <dbReference type="ARBA" id="ARBA00022801"/>
    </source>
</evidence>
<sequence length="797" mass="91646">MTIPRRRSFGTGWYYRNPSYSLYPNKTKQAKGKRTKHYGSATTAAADSEMGGTERSDSVTSDTQAIRASRLAVLFAVLFLITLLVAISSVFGPVRECPKASPPLPTPTIPPRFNAGDEHLCMNEECIRLAANYLNNMNTEISPCTDFYEFACGQYASARVIPEHERKVTVLTEMKSRLDRHLKDILEKSARENASAAMRLAQIYYDSCMDEETQDEQDLLPLSEILSKLGGWQLLTNARFEQLNFHWETLAGQTALYGVGNLVRFFVHNSFSDSNQHMLMFSPPKLLLEKKKFYKEPLETNKYLQFYKQYMLDLMELLGAEVEAIEPHVNDILYFETQIANLTRSESIRNHSAINNVMTLGDFRARYEKINWDLLFNDDIRSYLAPINDAMLVNVLDIGYFDRLAQLIGETRIQIISDYMMWKVVSTFDSFLPRKYREPFDRFKVRVMGSSEVPRWEACVHQTREKLGVPLSTAYAHKHFDLDHSLTAEELIADLKESMRQTLLNTDWMDDETRNAALHKLQKMGHKIGYPKMLLNETAVLMPFAGIRLSADRYFENAVALKRVEVREILRRLHKPSDKSEWVSPVIAVDAYHYFNGNEIIFPAGILQFPMFVPLAPTYINYGAIGMGIGHEITHGYDDLGAQYDEEGNLRRWWLPETMRVFQSKKQCFVQQYNNKFEPTTERKLDGRLTIGENIADNGGLRVAHRAYELHQQRVSDHRQLPGLQNFTSSQMFFLAFANTWCEAVKPSAIDYIMETDVHSLGMFRVNVPLQNFPAFSQAFNCPIGSPMNPFEKCRVW</sequence>
<evidence type="ECO:0000256" key="9">
    <source>
        <dbReference type="SAM" id="Phobius"/>
    </source>
</evidence>